<dbReference type="GO" id="GO:0015937">
    <property type="term" value="P:coenzyme A biosynthetic process"/>
    <property type="evidence" value="ECO:0007669"/>
    <property type="project" value="UniProtKB-UniRule"/>
</dbReference>
<feature type="binding site" evidence="9">
    <location>
        <begin position="88"/>
        <end position="90"/>
    </location>
    <ligand>
        <name>ATP</name>
        <dbReference type="ChEBI" id="CHEBI:30616"/>
    </ligand>
</feature>
<keyword evidence="2 9" id="KW-0808">Transferase</keyword>
<comment type="caution">
    <text evidence="11">The sequence shown here is derived from an EMBL/GenBank/DDBJ whole genome shotgun (WGS) entry which is preliminary data.</text>
</comment>
<dbReference type="PANTHER" id="PTHR21342:SF1">
    <property type="entry name" value="PHOSPHOPANTETHEINE ADENYLYLTRANSFERASE"/>
    <property type="match status" value="1"/>
</dbReference>
<evidence type="ECO:0000256" key="6">
    <source>
        <dbReference type="ARBA" id="ARBA00022842"/>
    </source>
</evidence>
<feature type="binding site" evidence="9">
    <location>
        <begin position="9"/>
        <end position="10"/>
    </location>
    <ligand>
        <name>ATP</name>
        <dbReference type="ChEBI" id="CHEBI:30616"/>
    </ligand>
</feature>
<gene>
    <name evidence="9" type="primary">coaD</name>
    <name evidence="11" type="ORF">A3F84_04760</name>
</gene>
<feature type="binding site" evidence="9">
    <location>
        <position position="98"/>
    </location>
    <ligand>
        <name>ATP</name>
        <dbReference type="ChEBI" id="CHEBI:30616"/>
    </ligand>
</feature>
<keyword evidence="7 9" id="KW-0173">Coenzyme A biosynthesis</keyword>
<dbReference type="PANTHER" id="PTHR21342">
    <property type="entry name" value="PHOSPHOPANTETHEINE ADENYLYLTRANSFERASE"/>
    <property type="match status" value="1"/>
</dbReference>
<dbReference type="PRINTS" id="PR01020">
    <property type="entry name" value="LPSBIOSNTHSS"/>
</dbReference>
<feature type="binding site" evidence="9">
    <location>
        <position position="17"/>
    </location>
    <ligand>
        <name>ATP</name>
        <dbReference type="ChEBI" id="CHEBI:30616"/>
    </ligand>
</feature>
<keyword evidence="5 9" id="KW-0067">ATP-binding</keyword>
<comment type="pathway">
    <text evidence="9">Cofactor biosynthesis; coenzyme A biosynthesis; CoA from (R)-pantothenate: step 4/5.</text>
</comment>
<dbReference type="GO" id="GO:0005524">
    <property type="term" value="F:ATP binding"/>
    <property type="evidence" value="ECO:0007669"/>
    <property type="project" value="UniProtKB-KW"/>
</dbReference>
<comment type="catalytic activity">
    <reaction evidence="8 9">
        <text>(R)-4'-phosphopantetheine + ATP + H(+) = 3'-dephospho-CoA + diphosphate</text>
        <dbReference type="Rhea" id="RHEA:19801"/>
        <dbReference type="ChEBI" id="CHEBI:15378"/>
        <dbReference type="ChEBI" id="CHEBI:30616"/>
        <dbReference type="ChEBI" id="CHEBI:33019"/>
        <dbReference type="ChEBI" id="CHEBI:57328"/>
        <dbReference type="ChEBI" id="CHEBI:61723"/>
        <dbReference type="EC" id="2.7.7.3"/>
    </reaction>
</comment>
<reference evidence="11 12" key="1">
    <citation type="journal article" date="2016" name="Nat. Commun.">
        <title>Thousands of microbial genomes shed light on interconnected biogeochemical processes in an aquifer system.</title>
        <authorList>
            <person name="Anantharaman K."/>
            <person name="Brown C.T."/>
            <person name="Hug L.A."/>
            <person name="Sharon I."/>
            <person name="Castelle C.J."/>
            <person name="Probst A.J."/>
            <person name="Thomas B.C."/>
            <person name="Singh A."/>
            <person name="Wilkins M.J."/>
            <person name="Karaoz U."/>
            <person name="Brodie E.L."/>
            <person name="Williams K.H."/>
            <person name="Hubbard S.S."/>
            <person name="Banfield J.F."/>
        </authorList>
    </citation>
    <scope>NUCLEOTIDE SEQUENCE [LARGE SCALE GENOMIC DNA]</scope>
    <source>
        <strain evidence="12">RIFCSPLOWO2_12_FULL_64_10</strain>
    </source>
</reference>
<evidence type="ECO:0000256" key="1">
    <source>
        <dbReference type="ARBA" id="ARBA00022490"/>
    </source>
</evidence>
<dbReference type="GO" id="GO:0005737">
    <property type="term" value="C:cytoplasm"/>
    <property type="evidence" value="ECO:0007669"/>
    <property type="project" value="UniProtKB-SubCell"/>
</dbReference>
<dbReference type="UniPathway" id="UPA00241">
    <property type="reaction ID" value="UER00355"/>
</dbReference>
<dbReference type="HAMAP" id="MF_00151">
    <property type="entry name" value="PPAT_bact"/>
    <property type="match status" value="1"/>
</dbReference>
<feature type="binding site" evidence="9">
    <location>
        <position position="87"/>
    </location>
    <ligand>
        <name>substrate</name>
    </ligand>
</feature>
<dbReference type="SUPFAM" id="SSF52374">
    <property type="entry name" value="Nucleotidylyl transferase"/>
    <property type="match status" value="1"/>
</dbReference>
<feature type="binding site" evidence="9">
    <location>
        <position position="41"/>
    </location>
    <ligand>
        <name>substrate</name>
    </ligand>
</feature>
<dbReference type="InterPro" id="IPR004821">
    <property type="entry name" value="Cyt_trans-like"/>
</dbReference>
<dbReference type="Pfam" id="PF01467">
    <property type="entry name" value="CTP_transf_like"/>
    <property type="match status" value="1"/>
</dbReference>
<comment type="similarity">
    <text evidence="9">Belongs to the bacterial CoaD family.</text>
</comment>
<accession>A0A1F6CXU2</accession>
<evidence type="ECO:0000256" key="7">
    <source>
        <dbReference type="ARBA" id="ARBA00022993"/>
    </source>
</evidence>
<name>A0A1F6CXU2_HANXR</name>
<dbReference type="InterPro" id="IPR014729">
    <property type="entry name" value="Rossmann-like_a/b/a_fold"/>
</dbReference>
<evidence type="ECO:0000256" key="5">
    <source>
        <dbReference type="ARBA" id="ARBA00022840"/>
    </source>
</evidence>
<comment type="subcellular location">
    <subcellularLocation>
        <location evidence="9">Cytoplasm</location>
    </subcellularLocation>
</comment>
<evidence type="ECO:0000313" key="11">
    <source>
        <dbReference type="EMBL" id="OGG53975.1"/>
    </source>
</evidence>
<evidence type="ECO:0000256" key="9">
    <source>
        <dbReference type="HAMAP-Rule" id="MF_00151"/>
    </source>
</evidence>
<proteinExistence type="inferred from homology"/>
<sequence length="165" mass="18977">MKVALYPGSFDPITNGHLDIIERASKIFDRLIVAILVNAQKQTLFTVEERMDMIREVTRRWSHVEVDHFEGLLVDYVRRRGVHTVVRGLRAVTDFEYEFQMALTNRQLHSEFESVFLMTSNEYAYLSATVVREVAQFGGPVELFVPPYVAEKLKGKFQTHSHGGS</sequence>
<feature type="binding site" evidence="9">
    <location>
        <position position="9"/>
    </location>
    <ligand>
        <name>substrate</name>
    </ligand>
</feature>
<dbReference type="EMBL" id="MFKF01000115">
    <property type="protein sequence ID" value="OGG53975.1"/>
    <property type="molecule type" value="Genomic_DNA"/>
</dbReference>
<evidence type="ECO:0000256" key="3">
    <source>
        <dbReference type="ARBA" id="ARBA00022695"/>
    </source>
</evidence>
<evidence type="ECO:0000256" key="2">
    <source>
        <dbReference type="ARBA" id="ARBA00022679"/>
    </source>
</evidence>
<feature type="site" description="Transition state stabilizer" evidence="9">
    <location>
        <position position="17"/>
    </location>
</feature>
<dbReference type="Gene3D" id="3.40.50.620">
    <property type="entry name" value="HUPs"/>
    <property type="match status" value="1"/>
</dbReference>
<dbReference type="GO" id="GO:0004595">
    <property type="term" value="F:pantetheine-phosphate adenylyltransferase activity"/>
    <property type="evidence" value="ECO:0007669"/>
    <property type="project" value="UniProtKB-UniRule"/>
</dbReference>
<dbReference type="EC" id="2.7.7.3" evidence="9"/>
<protein>
    <recommendedName>
        <fullName evidence="9">Phosphopantetheine adenylyltransferase</fullName>
        <ecNumber evidence="9">2.7.7.3</ecNumber>
    </recommendedName>
    <alternativeName>
        <fullName evidence="9">Dephospho-CoA pyrophosphorylase</fullName>
    </alternativeName>
    <alternativeName>
        <fullName evidence="9">Pantetheine-phosphate adenylyltransferase</fullName>
        <shortName evidence="9">PPAT</shortName>
    </alternativeName>
</protein>
<dbReference type="InterPro" id="IPR001980">
    <property type="entry name" value="PPAT"/>
</dbReference>
<dbReference type="NCBIfam" id="TIGR00125">
    <property type="entry name" value="cyt_tran_rel"/>
    <property type="match status" value="1"/>
</dbReference>
<dbReference type="CDD" id="cd02163">
    <property type="entry name" value="PPAT"/>
    <property type="match status" value="1"/>
</dbReference>
<keyword evidence="1 9" id="KW-0963">Cytoplasm</keyword>
<keyword evidence="3 9" id="KW-0548">Nucleotidyltransferase</keyword>
<keyword evidence="4 9" id="KW-0547">Nucleotide-binding</keyword>
<evidence type="ECO:0000256" key="8">
    <source>
        <dbReference type="ARBA" id="ARBA00029346"/>
    </source>
</evidence>
<organism evidence="11 12">
    <name type="scientific">Handelsmanbacteria sp. (strain RIFCSPLOWO2_12_FULL_64_10)</name>
    <dbReference type="NCBI Taxonomy" id="1817868"/>
    <lineage>
        <taxon>Bacteria</taxon>
        <taxon>Candidatus Handelsmaniibacteriota</taxon>
    </lineage>
</organism>
<dbReference type="NCBIfam" id="TIGR01510">
    <property type="entry name" value="coaD_prev_kdtB"/>
    <property type="match status" value="1"/>
</dbReference>
<evidence type="ECO:0000313" key="12">
    <source>
        <dbReference type="Proteomes" id="UP000178606"/>
    </source>
</evidence>
<dbReference type="AlphaFoldDB" id="A0A1F6CXU2"/>
<evidence type="ECO:0000256" key="4">
    <source>
        <dbReference type="ARBA" id="ARBA00022741"/>
    </source>
</evidence>
<evidence type="ECO:0000259" key="10">
    <source>
        <dbReference type="Pfam" id="PF01467"/>
    </source>
</evidence>
<comment type="function">
    <text evidence="9">Reversibly transfers an adenylyl group from ATP to 4'-phosphopantetheine, yielding dephospho-CoA (dPCoA) and pyrophosphate.</text>
</comment>
<dbReference type="Proteomes" id="UP000178606">
    <property type="component" value="Unassembled WGS sequence"/>
</dbReference>
<feature type="binding site" evidence="9">
    <location>
        <position position="73"/>
    </location>
    <ligand>
        <name>substrate</name>
    </ligand>
</feature>
<feature type="domain" description="Cytidyltransferase-like" evidence="10">
    <location>
        <begin position="5"/>
        <end position="133"/>
    </location>
</feature>
<comment type="subunit">
    <text evidence="9">Homohexamer.</text>
</comment>
<keyword evidence="6 9" id="KW-0460">Magnesium</keyword>
<feature type="binding site" evidence="9">
    <location>
        <begin position="123"/>
        <end position="129"/>
    </location>
    <ligand>
        <name>ATP</name>
        <dbReference type="ChEBI" id="CHEBI:30616"/>
    </ligand>
</feature>
<comment type="cofactor">
    <cofactor evidence="9">
        <name>Mg(2+)</name>
        <dbReference type="ChEBI" id="CHEBI:18420"/>
    </cofactor>
</comment>